<dbReference type="AlphaFoldDB" id="A0A3A3AB55"/>
<evidence type="ECO:0000313" key="1">
    <source>
        <dbReference type="EMBL" id="RJE26601.1"/>
    </source>
</evidence>
<keyword evidence="2" id="KW-1185">Reference proteome</keyword>
<dbReference type="EMBL" id="MVGC01000018">
    <property type="protein sequence ID" value="RJE26601.1"/>
    <property type="molecule type" value="Genomic_DNA"/>
</dbReference>
<reference evidence="2" key="1">
    <citation type="submission" date="2017-02" db="EMBL/GenBank/DDBJ databases">
        <authorList>
            <person name="Tafer H."/>
            <person name="Lopandic K."/>
        </authorList>
    </citation>
    <scope>NUCLEOTIDE SEQUENCE [LARGE SCALE GENOMIC DNA]</scope>
    <source>
        <strain evidence="2">CBS 366.77</strain>
    </source>
</reference>
<evidence type="ECO:0000313" key="2">
    <source>
        <dbReference type="Proteomes" id="UP000266188"/>
    </source>
</evidence>
<name>A0A3A3AB55_9EURO</name>
<organism evidence="1 2">
    <name type="scientific">Aspergillus sclerotialis</name>
    <dbReference type="NCBI Taxonomy" id="2070753"/>
    <lineage>
        <taxon>Eukaryota</taxon>
        <taxon>Fungi</taxon>
        <taxon>Dikarya</taxon>
        <taxon>Ascomycota</taxon>
        <taxon>Pezizomycotina</taxon>
        <taxon>Eurotiomycetes</taxon>
        <taxon>Eurotiomycetidae</taxon>
        <taxon>Eurotiales</taxon>
        <taxon>Aspergillaceae</taxon>
        <taxon>Aspergillus</taxon>
        <taxon>Aspergillus subgen. Polypaecilum</taxon>
    </lineage>
</organism>
<sequence length="152" mass="17371">MCYAISARYPRGHLDAVGYWAETNIFGGAVVFGRGPDEGARHCNGAYLHPRYPAPLFQLSENQLAIFALAGSEESHRELSLPFVCEPGAKQVDHYTAFKDLNIYRDRYERRVDSIRRHGPCVVRLEDHPELQEFGKMAWEMFGSPRNAQRDE</sequence>
<comment type="caution">
    <text evidence="1">The sequence shown here is derived from an EMBL/GenBank/DDBJ whole genome shotgun (WGS) entry which is preliminary data.</text>
</comment>
<protein>
    <submittedName>
        <fullName evidence="1">Uncharacterized protein</fullName>
    </submittedName>
</protein>
<gene>
    <name evidence="1" type="ORF">PHISCL_01015</name>
</gene>
<proteinExistence type="predicted"/>
<accession>A0A3A3AB55</accession>
<dbReference type="OrthoDB" id="5346581at2759"/>
<dbReference type="Proteomes" id="UP000266188">
    <property type="component" value="Unassembled WGS sequence"/>
</dbReference>